<organism evidence="1">
    <name type="scientific">Sesamum radiatum</name>
    <name type="common">Black benniseed</name>
    <dbReference type="NCBI Taxonomy" id="300843"/>
    <lineage>
        <taxon>Eukaryota</taxon>
        <taxon>Viridiplantae</taxon>
        <taxon>Streptophyta</taxon>
        <taxon>Embryophyta</taxon>
        <taxon>Tracheophyta</taxon>
        <taxon>Spermatophyta</taxon>
        <taxon>Magnoliopsida</taxon>
        <taxon>eudicotyledons</taxon>
        <taxon>Gunneridae</taxon>
        <taxon>Pentapetalae</taxon>
        <taxon>asterids</taxon>
        <taxon>lamiids</taxon>
        <taxon>Lamiales</taxon>
        <taxon>Pedaliaceae</taxon>
        <taxon>Sesamum</taxon>
    </lineage>
</organism>
<gene>
    <name evidence="1" type="ORF">Sradi_0239500</name>
</gene>
<protein>
    <submittedName>
        <fullName evidence="1">Uncharacterized protein</fullName>
    </submittedName>
</protein>
<reference evidence="1" key="2">
    <citation type="journal article" date="2024" name="Plant">
        <title>Genomic evolution and insights into agronomic trait innovations of Sesamum species.</title>
        <authorList>
            <person name="Miao H."/>
            <person name="Wang L."/>
            <person name="Qu L."/>
            <person name="Liu H."/>
            <person name="Sun Y."/>
            <person name="Le M."/>
            <person name="Wang Q."/>
            <person name="Wei S."/>
            <person name="Zheng Y."/>
            <person name="Lin W."/>
            <person name="Duan Y."/>
            <person name="Cao H."/>
            <person name="Xiong S."/>
            <person name="Wang X."/>
            <person name="Wei L."/>
            <person name="Li C."/>
            <person name="Ma Q."/>
            <person name="Ju M."/>
            <person name="Zhao R."/>
            <person name="Li G."/>
            <person name="Mu C."/>
            <person name="Tian Q."/>
            <person name="Mei H."/>
            <person name="Zhang T."/>
            <person name="Gao T."/>
            <person name="Zhang H."/>
        </authorList>
    </citation>
    <scope>NUCLEOTIDE SEQUENCE</scope>
    <source>
        <strain evidence="1">G02</strain>
    </source>
</reference>
<comment type="caution">
    <text evidence="1">The sequence shown here is derived from an EMBL/GenBank/DDBJ whole genome shotgun (WGS) entry which is preliminary data.</text>
</comment>
<proteinExistence type="predicted"/>
<dbReference type="AlphaFoldDB" id="A0AAW2W3E7"/>
<accession>A0AAW2W3E7</accession>
<name>A0AAW2W3E7_SESRA</name>
<dbReference type="EMBL" id="JACGWJ010000002">
    <property type="protein sequence ID" value="KAL0435316.1"/>
    <property type="molecule type" value="Genomic_DNA"/>
</dbReference>
<reference evidence="1" key="1">
    <citation type="submission" date="2020-06" db="EMBL/GenBank/DDBJ databases">
        <authorList>
            <person name="Li T."/>
            <person name="Hu X."/>
            <person name="Zhang T."/>
            <person name="Song X."/>
            <person name="Zhang H."/>
            <person name="Dai N."/>
            <person name="Sheng W."/>
            <person name="Hou X."/>
            <person name="Wei L."/>
        </authorList>
    </citation>
    <scope>NUCLEOTIDE SEQUENCE</scope>
    <source>
        <strain evidence="1">G02</strain>
        <tissue evidence="1">Leaf</tissue>
    </source>
</reference>
<sequence>MADGTGLKELKEALKTNEILPMQESFRITLHNLKNSQMIMQQLIQCGVEKLQTYNRNKSLLGKGLTISAVEKGSSSRNLLEMLRGMSQWDSLRLGVTLIFQRLSSHILRVTILELGLEHAIDTFS</sequence>
<evidence type="ECO:0000313" key="1">
    <source>
        <dbReference type="EMBL" id="KAL0435316.1"/>
    </source>
</evidence>